<reference evidence="2" key="1">
    <citation type="journal article" date="2021" name="Open Biol.">
        <title>Shared evolutionary footprints suggest mitochondrial oxidative damage underlies multiple complex I losses in fungi.</title>
        <authorList>
            <person name="Schikora-Tamarit M.A."/>
            <person name="Marcet-Houben M."/>
            <person name="Nosek J."/>
            <person name="Gabaldon T."/>
        </authorList>
    </citation>
    <scope>NUCLEOTIDE SEQUENCE</scope>
    <source>
        <strain evidence="2">CBS2887</strain>
    </source>
</reference>
<dbReference type="AlphaFoldDB" id="A0A9P8Q4N9"/>
<proteinExistence type="predicted"/>
<reference evidence="2" key="2">
    <citation type="submission" date="2021-01" db="EMBL/GenBank/DDBJ databases">
        <authorList>
            <person name="Schikora-Tamarit M.A."/>
        </authorList>
    </citation>
    <scope>NUCLEOTIDE SEQUENCE</scope>
    <source>
        <strain evidence="2">CBS2887</strain>
    </source>
</reference>
<feature type="compositionally biased region" description="Basic and acidic residues" evidence="1">
    <location>
        <begin position="231"/>
        <end position="242"/>
    </location>
</feature>
<name>A0A9P8Q4N9_WICPI</name>
<dbReference type="EMBL" id="JAEUBG010002673">
    <property type="protein sequence ID" value="KAH3684197.1"/>
    <property type="molecule type" value="Genomic_DNA"/>
</dbReference>
<feature type="region of interest" description="Disordered" evidence="1">
    <location>
        <begin position="156"/>
        <end position="242"/>
    </location>
</feature>
<dbReference type="PANTHER" id="PTHR16291">
    <property type="entry name" value="NUCLEAR CAP-BINDING PROTEIN SUBUNIT 3"/>
    <property type="match status" value="1"/>
</dbReference>
<evidence type="ECO:0000313" key="3">
    <source>
        <dbReference type="Proteomes" id="UP000774326"/>
    </source>
</evidence>
<dbReference type="Proteomes" id="UP000774326">
    <property type="component" value="Unassembled WGS sequence"/>
</dbReference>
<sequence>MSDYEEINDTTDSLEIRADSLHLKGVDKLSTSSIKEYVQRYISNQEFKIEWINDSSLNIVFDSAKIASEALTTLTREYEDKLLEPTVERDARVFSKSEPDVELAIRIAKTTDKKVKNASDSSRYYMYNPEERVRYKNDRINYKNIDVPLGFREREERRRKPVRDEDDLFPSLLKDQGPREKPRSNDDVSMDSMDPLPENDLFSRIKPKSNNNSSDDLFSRIQPNSNSSEDLFSRIKPVDRER</sequence>
<evidence type="ECO:0000256" key="1">
    <source>
        <dbReference type="SAM" id="MobiDB-lite"/>
    </source>
</evidence>
<feature type="compositionally biased region" description="Basic and acidic residues" evidence="1">
    <location>
        <begin position="176"/>
        <end position="186"/>
    </location>
</feature>
<dbReference type="GO" id="GO:0005634">
    <property type="term" value="C:nucleus"/>
    <property type="evidence" value="ECO:0007669"/>
    <property type="project" value="TreeGrafter"/>
</dbReference>
<protein>
    <submittedName>
        <fullName evidence="2">Uncharacterized protein</fullName>
    </submittedName>
</protein>
<dbReference type="GO" id="GO:0003729">
    <property type="term" value="F:mRNA binding"/>
    <property type="evidence" value="ECO:0007669"/>
    <property type="project" value="InterPro"/>
</dbReference>
<feature type="compositionally biased region" description="Polar residues" evidence="1">
    <location>
        <begin position="208"/>
        <end position="230"/>
    </location>
</feature>
<organism evidence="2 3">
    <name type="scientific">Wickerhamomyces pijperi</name>
    <name type="common">Yeast</name>
    <name type="synonym">Pichia pijperi</name>
    <dbReference type="NCBI Taxonomy" id="599730"/>
    <lineage>
        <taxon>Eukaryota</taxon>
        <taxon>Fungi</taxon>
        <taxon>Dikarya</taxon>
        <taxon>Ascomycota</taxon>
        <taxon>Saccharomycotina</taxon>
        <taxon>Saccharomycetes</taxon>
        <taxon>Phaffomycetales</taxon>
        <taxon>Wickerhamomycetaceae</taxon>
        <taxon>Wickerhamomyces</taxon>
    </lineage>
</organism>
<dbReference type="Pfam" id="PF10309">
    <property type="entry name" value="NCBP3"/>
    <property type="match status" value="1"/>
</dbReference>
<keyword evidence="3" id="KW-1185">Reference proteome</keyword>
<gene>
    <name evidence="2" type="ORF">WICPIJ_004840</name>
</gene>
<dbReference type="GO" id="GO:0000340">
    <property type="term" value="F:RNA 7-methylguanosine cap binding"/>
    <property type="evidence" value="ECO:0007669"/>
    <property type="project" value="InterPro"/>
</dbReference>
<dbReference type="InterPro" id="IPR019416">
    <property type="entry name" value="NCBP3"/>
</dbReference>
<comment type="caution">
    <text evidence="2">The sequence shown here is derived from an EMBL/GenBank/DDBJ whole genome shotgun (WGS) entry which is preliminary data.</text>
</comment>
<dbReference type="OrthoDB" id="422106at2759"/>
<evidence type="ECO:0000313" key="2">
    <source>
        <dbReference type="EMBL" id="KAH3684197.1"/>
    </source>
</evidence>
<dbReference type="PANTHER" id="PTHR16291:SF0">
    <property type="entry name" value="NUCLEAR CAP-BINDING PROTEIN SUBUNIT 3"/>
    <property type="match status" value="1"/>
</dbReference>
<accession>A0A9P8Q4N9</accession>